<organism evidence="2 3">
    <name type="scientific">Vibrio paracholerae</name>
    <dbReference type="NCBI Taxonomy" id="650003"/>
    <lineage>
        <taxon>Bacteria</taxon>
        <taxon>Pseudomonadati</taxon>
        <taxon>Pseudomonadota</taxon>
        <taxon>Gammaproteobacteria</taxon>
        <taxon>Vibrionales</taxon>
        <taxon>Vibrionaceae</taxon>
        <taxon>Vibrio</taxon>
    </lineage>
</organism>
<dbReference type="Proteomes" id="UP000252427">
    <property type="component" value="Unassembled WGS sequence"/>
</dbReference>
<protein>
    <recommendedName>
        <fullName evidence="5">Lipoprotein</fullName>
    </recommendedName>
</protein>
<dbReference type="PROSITE" id="PS51257">
    <property type="entry name" value="PROKAR_LIPOPROTEIN"/>
    <property type="match status" value="1"/>
</dbReference>
<dbReference type="Proteomes" id="UP000252488">
    <property type="component" value="Unassembled WGS sequence"/>
</dbReference>
<evidence type="ECO:0000313" key="3">
    <source>
        <dbReference type="Proteomes" id="UP000252427"/>
    </source>
</evidence>
<evidence type="ECO:0008006" key="5">
    <source>
        <dbReference type="Google" id="ProtNLM"/>
    </source>
</evidence>
<evidence type="ECO:0000313" key="2">
    <source>
        <dbReference type="EMBL" id="RBM78211.1"/>
    </source>
</evidence>
<comment type="caution">
    <text evidence="2">The sequence shown here is derived from an EMBL/GenBank/DDBJ whole genome shotgun (WGS) entry which is preliminary data.</text>
</comment>
<proteinExistence type="predicted"/>
<evidence type="ECO:0000313" key="1">
    <source>
        <dbReference type="EMBL" id="RBM52070.1"/>
    </source>
</evidence>
<sequence length="138" mass="16051">MFKYLTVSNYKKKTFLLSLCLIFGCETTEQLNQEREASVLKMDNLDICYNLGKQSDFEYWKLIKEEQFRRQTVVNTWDISESTCNEAMEMGKVVKMKMELRKQKTSEEIKNSIDSATKSISDGYKNAASVYGSYAKPF</sequence>
<gene>
    <name evidence="1" type="ORF">DLR69_15285</name>
    <name evidence="2" type="ORF">DLR70_14405</name>
</gene>
<dbReference type="RefSeq" id="WP_094393025.1">
    <property type="nucleotide sequence ID" value="NZ_CAWNVX010000007.1"/>
</dbReference>
<dbReference type="EMBL" id="QKKR01000034">
    <property type="protein sequence ID" value="RBM52070.1"/>
    <property type="molecule type" value="Genomic_DNA"/>
</dbReference>
<reference evidence="3 4" key="1">
    <citation type="submission" date="2018-06" db="EMBL/GenBank/DDBJ databases">
        <title>Draft genome sequences of nine Vibrio sp. clinical isolates from across the United States representing the closest known relative of Vibrio cholerae.</title>
        <authorList>
            <person name="Islam M.T."/>
            <person name="Liang K."/>
            <person name="Im M.S."/>
            <person name="Winkjer J."/>
            <person name="Busby S."/>
            <person name="Batra D."/>
            <person name="Rowe L."/>
            <person name="Tarr C.L."/>
            <person name="Boucher Y."/>
        </authorList>
    </citation>
    <scope>NUCLEOTIDE SEQUENCE [LARGE SCALE GENOMIC DNA]</scope>
    <source>
        <strain evidence="1 4">2016V-1111</strain>
        <strain evidence="2 3">2016V-1114</strain>
    </source>
</reference>
<name>A0AAX1QNS7_9VIBR</name>
<dbReference type="AlphaFoldDB" id="A0AAX1QNS7"/>
<evidence type="ECO:0000313" key="4">
    <source>
        <dbReference type="Proteomes" id="UP000252488"/>
    </source>
</evidence>
<accession>A0AAX1QNS7</accession>
<keyword evidence="4" id="KW-1185">Reference proteome</keyword>
<dbReference type="EMBL" id="QKKS01000036">
    <property type="protein sequence ID" value="RBM78211.1"/>
    <property type="molecule type" value="Genomic_DNA"/>
</dbReference>